<dbReference type="NCBIfam" id="TIGR04256">
    <property type="entry name" value="GxxExxY"/>
    <property type="match status" value="1"/>
</dbReference>
<dbReference type="InterPro" id="IPR026350">
    <property type="entry name" value="GxxExxY"/>
</dbReference>
<protein>
    <submittedName>
        <fullName evidence="1">GxxExxY protein</fullName>
    </submittedName>
</protein>
<dbReference type="Pfam" id="PF13366">
    <property type="entry name" value="PDDEXK_3"/>
    <property type="match status" value="1"/>
</dbReference>
<sequence>MTILSMDLNKLSELVIGAAIEVHRILGPGLLEQSYEKALIYELELRNLTCDSQITLPIAYKELSIPDAYRIDLLVERRLLIEIKAVENILPVHKAQLLTYLRHTQKELGLLINFNSSLLKNGLTRIVNSPK</sequence>
<accession>A0A934RS85</accession>
<dbReference type="AlphaFoldDB" id="A0A934RS85"/>
<dbReference type="RefSeq" id="WP_377174069.1">
    <property type="nucleotide sequence ID" value="NZ_JBHUJA010000016.1"/>
</dbReference>
<gene>
    <name evidence="1" type="ORF">JIN78_05805</name>
</gene>
<name>A0A934RS85_9BACT</name>
<dbReference type="Proteomes" id="UP000604083">
    <property type="component" value="Unassembled WGS sequence"/>
</dbReference>
<reference evidence="1" key="1">
    <citation type="submission" date="2021-01" db="EMBL/GenBank/DDBJ databases">
        <title>Modified the classification status of verrucomicrobia.</title>
        <authorList>
            <person name="Feng X."/>
        </authorList>
    </citation>
    <scope>NUCLEOTIDE SEQUENCE</scope>
    <source>
        <strain evidence="1">KCTC 12986</strain>
    </source>
</reference>
<keyword evidence="2" id="KW-1185">Reference proteome</keyword>
<comment type="caution">
    <text evidence="1">The sequence shown here is derived from an EMBL/GenBank/DDBJ whole genome shotgun (WGS) entry which is preliminary data.</text>
</comment>
<proteinExistence type="predicted"/>
<evidence type="ECO:0000313" key="1">
    <source>
        <dbReference type="EMBL" id="MBK1833571.1"/>
    </source>
</evidence>
<organism evidence="1 2">
    <name type="scientific">Roseibacillus ishigakijimensis</name>
    <dbReference type="NCBI Taxonomy" id="454146"/>
    <lineage>
        <taxon>Bacteria</taxon>
        <taxon>Pseudomonadati</taxon>
        <taxon>Verrucomicrobiota</taxon>
        <taxon>Verrucomicrobiia</taxon>
        <taxon>Verrucomicrobiales</taxon>
        <taxon>Verrucomicrobiaceae</taxon>
        <taxon>Roseibacillus</taxon>
    </lineage>
</organism>
<evidence type="ECO:0000313" key="2">
    <source>
        <dbReference type="Proteomes" id="UP000604083"/>
    </source>
</evidence>
<dbReference type="EMBL" id="JAENIO010000010">
    <property type="protein sequence ID" value="MBK1833571.1"/>
    <property type="molecule type" value="Genomic_DNA"/>
</dbReference>